<dbReference type="SFLD" id="SFLDG01065">
    <property type="entry name" value="anaerobic_coproporphyrinogen-I"/>
    <property type="match status" value="1"/>
</dbReference>
<sequence>MIKVICMGHNYEYEINELLKLFYKQSAFEIISMNSEEYHKNVEDKNIFTDNWIVTIVNLEENQVVVSSRLNGKQEMFEAHLEHLKDRELSKKIKRTLKKAIFKILKDATNAEVPWGILTGIRPTKIVHELIEHGFQEDSIRKILVEEYYIDAQKAALLIDVARTEHRFVYPIDEKKVSLYISIPFCPTRCLYCSFPSNPMKQSAHLVDVYVNSLCKEIEGVGNLVKEAGKYVQTIYIGGGTPTTLNVPQFARIFDAIKKNMDMNSIEEFTVEAGRPDTIDYEKLKFLKDSDVTRLSINPQTMNECTLREIGREHSVGEVMVAYHMAKEVGFENINMDIIIGLPGEDEAMVAHTMREIERLAPNNLTVHTLAIKRASRLKEQEETYSLAKDQEAISMLEITQQYAENMGLKPYYMYRQKHMVGNLENIGYGKPGSECIYNIQIMEEKQTILGLGAGATSKFTFPKENRLERVPNVKNLEQYISRVDEMIERKRKFLVDNI</sequence>
<gene>
    <name evidence="6" type="ordered locus">Clos_1711</name>
</gene>
<dbReference type="OrthoDB" id="9808022at2"/>
<dbReference type="AlphaFoldDB" id="A8MGM8"/>
<organism evidence="6 7">
    <name type="scientific">Alkaliphilus oremlandii (strain OhILAs)</name>
    <name type="common">Clostridium oremlandii (strain OhILAs)</name>
    <dbReference type="NCBI Taxonomy" id="350688"/>
    <lineage>
        <taxon>Bacteria</taxon>
        <taxon>Bacillati</taxon>
        <taxon>Bacillota</taxon>
        <taxon>Clostridia</taxon>
        <taxon>Peptostreptococcales</taxon>
        <taxon>Natronincolaceae</taxon>
        <taxon>Alkaliphilus</taxon>
    </lineage>
</organism>
<dbReference type="GO" id="GO:0005737">
    <property type="term" value="C:cytoplasm"/>
    <property type="evidence" value="ECO:0007669"/>
    <property type="project" value="TreeGrafter"/>
</dbReference>
<dbReference type="SFLD" id="SFLDG01082">
    <property type="entry name" value="B12-binding_domain_containing"/>
    <property type="match status" value="1"/>
</dbReference>
<dbReference type="GO" id="GO:0046872">
    <property type="term" value="F:metal ion binding"/>
    <property type="evidence" value="ECO:0007669"/>
    <property type="project" value="UniProtKB-KW"/>
</dbReference>
<dbReference type="HOGENOM" id="CLU_029256_1_0_9"/>
<dbReference type="EC" id="1.3.99.22" evidence="6"/>
<dbReference type="PANTHER" id="PTHR13932:SF1">
    <property type="entry name" value="OXYGEN-INDEPENDENT COPROPORPHYRINOGEN-III OXIDASE-LIKE PROTEIN HEMZ"/>
    <property type="match status" value="1"/>
</dbReference>
<dbReference type="STRING" id="350688.Clos_1711"/>
<accession>A8MGM8</accession>
<keyword evidence="6" id="KW-0560">Oxidoreductase</keyword>
<protein>
    <submittedName>
        <fullName evidence="6">Coproporphyrinogen dehydrogenase</fullName>
        <ecNumber evidence="6">1.3.99.22</ecNumber>
    </submittedName>
</protein>
<dbReference type="EMBL" id="CP000853">
    <property type="protein sequence ID" value="ABW19251.1"/>
    <property type="molecule type" value="Genomic_DNA"/>
</dbReference>
<dbReference type="InterPro" id="IPR007197">
    <property type="entry name" value="rSAM"/>
</dbReference>
<dbReference type="GO" id="GO:0016491">
    <property type="term" value="F:oxidoreductase activity"/>
    <property type="evidence" value="ECO:0007669"/>
    <property type="project" value="UniProtKB-KW"/>
</dbReference>
<dbReference type="CDD" id="cd01335">
    <property type="entry name" value="Radical_SAM"/>
    <property type="match status" value="1"/>
</dbReference>
<evidence type="ECO:0000256" key="4">
    <source>
        <dbReference type="ARBA" id="ARBA00023014"/>
    </source>
</evidence>
<keyword evidence="4" id="KW-0411">Iron-sulfur</keyword>
<keyword evidence="1" id="KW-0949">S-adenosyl-L-methionine</keyword>
<dbReference type="InterPro" id="IPR058240">
    <property type="entry name" value="rSAM_sf"/>
</dbReference>
<name>A8MGM8_ALKOO</name>
<dbReference type="Pfam" id="PF04055">
    <property type="entry name" value="Radical_SAM"/>
    <property type="match status" value="1"/>
</dbReference>
<dbReference type="SMART" id="SM00729">
    <property type="entry name" value="Elp3"/>
    <property type="match status" value="1"/>
</dbReference>
<dbReference type="KEGG" id="aoe:Clos_1711"/>
<keyword evidence="2" id="KW-0479">Metal-binding</keyword>
<evidence type="ECO:0000256" key="1">
    <source>
        <dbReference type="ARBA" id="ARBA00022691"/>
    </source>
</evidence>
<dbReference type="InterPro" id="IPR013785">
    <property type="entry name" value="Aldolase_TIM"/>
</dbReference>
<dbReference type="PANTHER" id="PTHR13932">
    <property type="entry name" value="COPROPORPHYRINIGEN III OXIDASE"/>
    <property type="match status" value="1"/>
</dbReference>
<dbReference type="RefSeq" id="WP_012159563.1">
    <property type="nucleotide sequence ID" value="NC_009922.1"/>
</dbReference>
<dbReference type="InterPro" id="IPR006638">
    <property type="entry name" value="Elp3/MiaA/NifB-like_rSAM"/>
</dbReference>
<dbReference type="InterPro" id="IPR034505">
    <property type="entry name" value="Coproporphyrinogen-III_oxidase"/>
</dbReference>
<dbReference type="eggNOG" id="COG0635">
    <property type="taxonomic scope" value="Bacteria"/>
</dbReference>
<feature type="domain" description="Radical SAM core" evidence="5">
    <location>
        <begin position="171"/>
        <end position="410"/>
    </location>
</feature>
<dbReference type="PROSITE" id="PS51918">
    <property type="entry name" value="RADICAL_SAM"/>
    <property type="match status" value="1"/>
</dbReference>
<evidence type="ECO:0000256" key="2">
    <source>
        <dbReference type="ARBA" id="ARBA00022723"/>
    </source>
</evidence>
<keyword evidence="3" id="KW-0408">Iron</keyword>
<dbReference type="GO" id="GO:0051539">
    <property type="term" value="F:4 iron, 4 sulfur cluster binding"/>
    <property type="evidence" value="ECO:0007669"/>
    <property type="project" value="TreeGrafter"/>
</dbReference>
<evidence type="ECO:0000313" key="7">
    <source>
        <dbReference type="Proteomes" id="UP000000269"/>
    </source>
</evidence>
<dbReference type="NCBIfam" id="TIGR03994">
    <property type="entry name" value="rSAM_HemZ"/>
    <property type="match status" value="1"/>
</dbReference>
<dbReference type="InterPro" id="IPR023995">
    <property type="entry name" value="HemZ"/>
</dbReference>
<dbReference type="SUPFAM" id="SSF102114">
    <property type="entry name" value="Radical SAM enzymes"/>
    <property type="match status" value="1"/>
</dbReference>
<keyword evidence="7" id="KW-1185">Reference proteome</keyword>
<evidence type="ECO:0000256" key="3">
    <source>
        <dbReference type="ARBA" id="ARBA00023004"/>
    </source>
</evidence>
<dbReference type="SFLD" id="SFLDF00310">
    <property type="entry name" value="oxygen-independent_coproporphy"/>
    <property type="match status" value="1"/>
</dbReference>
<dbReference type="SFLD" id="SFLDS00029">
    <property type="entry name" value="Radical_SAM"/>
    <property type="match status" value="1"/>
</dbReference>
<evidence type="ECO:0000259" key="5">
    <source>
        <dbReference type="PROSITE" id="PS51918"/>
    </source>
</evidence>
<evidence type="ECO:0000313" key="6">
    <source>
        <dbReference type="EMBL" id="ABW19251.1"/>
    </source>
</evidence>
<dbReference type="GO" id="GO:0006779">
    <property type="term" value="P:porphyrin-containing compound biosynthetic process"/>
    <property type="evidence" value="ECO:0007669"/>
    <property type="project" value="TreeGrafter"/>
</dbReference>
<reference evidence="7" key="1">
    <citation type="submission" date="2007-10" db="EMBL/GenBank/DDBJ databases">
        <title>Complete genome of Alkaliphilus oremlandii OhILAs.</title>
        <authorList>
            <person name="Copeland A."/>
            <person name="Lucas S."/>
            <person name="Lapidus A."/>
            <person name="Barry K."/>
            <person name="Detter J.C."/>
            <person name="Glavina del Rio T."/>
            <person name="Hammon N."/>
            <person name="Israni S."/>
            <person name="Dalin E."/>
            <person name="Tice H."/>
            <person name="Pitluck S."/>
            <person name="Chain P."/>
            <person name="Malfatti S."/>
            <person name="Shin M."/>
            <person name="Vergez L."/>
            <person name="Schmutz J."/>
            <person name="Larimer F."/>
            <person name="Land M."/>
            <person name="Hauser L."/>
            <person name="Kyrpides N."/>
            <person name="Mikhailova N."/>
            <person name="Stolz J.F."/>
            <person name="Dawson A."/>
            <person name="Fisher E."/>
            <person name="Crable B."/>
            <person name="Perera E."/>
            <person name="Lisak J."/>
            <person name="Ranganathan M."/>
            <person name="Basu P."/>
            <person name="Richardson P."/>
        </authorList>
    </citation>
    <scope>NUCLEOTIDE SEQUENCE [LARGE SCALE GENOMIC DNA]</scope>
    <source>
        <strain evidence="7">OhILAs</strain>
    </source>
</reference>
<dbReference type="Gene3D" id="3.20.20.70">
    <property type="entry name" value="Aldolase class I"/>
    <property type="match status" value="1"/>
</dbReference>
<proteinExistence type="predicted"/>
<dbReference type="Proteomes" id="UP000000269">
    <property type="component" value="Chromosome"/>
</dbReference>